<comment type="caution">
    <text evidence="2">The sequence shown here is derived from an EMBL/GenBank/DDBJ whole genome shotgun (WGS) entry which is preliminary data.</text>
</comment>
<proteinExistence type="predicted"/>
<organism evidence="2 3">
    <name type="scientific">Candidatus Woesebacteria bacterium RIFCSPHIGHO2_01_FULL_39_28</name>
    <dbReference type="NCBI Taxonomy" id="1802496"/>
    <lineage>
        <taxon>Bacteria</taxon>
        <taxon>Candidatus Woeseibacteriota</taxon>
    </lineage>
</organism>
<dbReference type="SUPFAM" id="SSF53756">
    <property type="entry name" value="UDP-Glycosyltransferase/glycogen phosphorylase"/>
    <property type="match status" value="1"/>
</dbReference>
<dbReference type="InterPro" id="IPR001296">
    <property type="entry name" value="Glyco_trans_1"/>
</dbReference>
<reference evidence="2 3" key="1">
    <citation type="journal article" date="2016" name="Nat. Commun.">
        <title>Thousands of microbial genomes shed light on interconnected biogeochemical processes in an aquifer system.</title>
        <authorList>
            <person name="Anantharaman K."/>
            <person name="Brown C.T."/>
            <person name="Hug L.A."/>
            <person name="Sharon I."/>
            <person name="Castelle C.J."/>
            <person name="Probst A.J."/>
            <person name="Thomas B.C."/>
            <person name="Singh A."/>
            <person name="Wilkins M.J."/>
            <person name="Karaoz U."/>
            <person name="Brodie E.L."/>
            <person name="Williams K.H."/>
            <person name="Hubbard S.S."/>
            <person name="Banfield J.F."/>
        </authorList>
    </citation>
    <scope>NUCLEOTIDE SEQUENCE [LARGE SCALE GENOMIC DNA]</scope>
</reference>
<evidence type="ECO:0000313" key="3">
    <source>
        <dbReference type="Proteomes" id="UP000178851"/>
    </source>
</evidence>
<dbReference type="GO" id="GO:0016757">
    <property type="term" value="F:glycosyltransferase activity"/>
    <property type="evidence" value="ECO:0007669"/>
    <property type="project" value="InterPro"/>
</dbReference>
<sequence>MKKILFTSTYFYPYLSGLAEYPLKLASHFSKNYQVTVLTFQHQNDLEKVEQLNSLTVHRVPVHLKVFKGLWNFFYPFTVLKQVIRNDVIFINLPQFEGLFPSLLGRIFGKKTYCIYNCELSFENNFPAETVAFLGNLSAYFSCLFCDKIITYTKNYAQNSSILKYFPKKLFFVLPPVEKYTIDKSYSKYLKDNFSTFKPIIGFAGRVAREKGLVYLIEALIMLEKDFPDISLLVAGPYGKNVVGEENYYLKIARIVKSKKLKVYFLGSLDKNRLFSFYKKIDLLVLPSVNKTEAFGMVQVDAMLSGTPVIASDIPGVRVPINLTKMGLLVKPGSSKDLANKIIKILQNPKKFRENTKKAKIIFNAKKTYKFYEKLII</sequence>
<dbReference type="AlphaFoldDB" id="A0A1F7YM51"/>
<dbReference type="PANTHER" id="PTHR12526:SF634">
    <property type="entry name" value="BLL3361 PROTEIN"/>
    <property type="match status" value="1"/>
</dbReference>
<evidence type="ECO:0000313" key="2">
    <source>
        <dbReference type="EMBL" id="OGM27688.1"/>
    </source>
</evidence>
<dbReference type="Pfam" id="PF00534">
    <property type="entry name" value="Glycos_transf_1"/>
    <property type="match status" value="1"/>
</dbReference>
<dbReference type="Gene3D" id="3.40.50.2000">
    <property type="entry name" value="Glycogen Phosphorylase B"/>
    <property type="match status" value="2"/>
</dbReference>
<dbReference type="Proteomes" id="UP000178851">
    <property type="component" value="Unassembled WGS sequence"/>
</dbReference>
<protein>
    <recommendedName>
        <fullName evidence="1">Glycosyl transferase family 1 domain-containing protein</fullName>
    </recommendedName>
</protein>
<name>A0A1F7YM51_9BACT</name>
<feature type="domain" description="Glycosyl transferase family 1" evidence="1">
    <location>
        <begin position="197"/>
        <end position="359"/>
    </location>
</feature>
<dbReference type="PANTHER" id="PTHR12526">
    <property type="entry name" value="GLYCOSYLTRANSFERASE"/>
    <property type="match status" value="1"/>
</dbReference>
<gene>
    <name evidence="2" type="ORF">A2627_04585</name>
</gene>
<accession>A0A1F7YM51</accession>
<dbReference type="EMBL" id="MGGI01000003">
    <property type="protein sequence ID" value="OGM27688.1"/>
    <property type="molecule type" value="Genomic_DNA"/>
</dbReference>
<dbReference type="CDD" id="cd03801">
    <property type="entry name" value="GT4_PimA-like"/>
    <property type="match status" value="1"/>
</dbReference>
<evidence type="ECO:0000259" key="1">
    <source>
        <dbReference type="Pfam" id="PF00534"/>
    </source>
</evidence>